<gene>
    <name evidence="8" type="ORF">BMF94_4294</name>
</gene>
<feature type="region of interest" description="Disordered" evidence="6">
    <location>
        <begin position="274"/>
        <end position="450"/>
    </location>
</feature>
<evidence type="ECO:0000256" key="2">
    <source>
        <dbReference type="ARBA" id="ARBA00022692"/>
    </source>
</evidence>
<dbReference type="EMBL" id="PJQD01000048">
    <property type="protein sequence ID" value="POY72468.1"/>
    <property type="molecule type" value="Genomic_DNA"/>
</dbReference>
<dbReference type="PROSITE" id="PS51469">
    <property type="entry name" value="SUN"/>
    <property type="match status" value="1"/>
</dbReference>
<feature type="compositionally biased region" description="Basic residues" evidence="6">
    <location>
        <begin position="353"/>
        <end position="362"/>
    </location>
</feature>
<feature type="region of interest" description="Disordered" evidence="6">
    <location>
        <begin position="130"/>
        <end position="262"/>
    </location>
</feature>
<dbReference type="Gene3D" id="2.60.120.260">
    <property type="entry name" value="Galactose-binding domain-like"/>
    <property type="match status" value="1"/>
</dbReference>
<evidence type="ECO:0000313" key="8">
    <source>
        <dbReference type="EMBL" id="POY72468.1"/>
    </source>
</evidence>
<feature type="region of interest" description="Disordered" evidence="6">
    <location>
        <begin position="1"/>
        <end position="112"/>
    </location>
</feature>
<feature type="coiled-coil region" evidence="5">
    <location>
        <begin position="787"/>
        <end position="821"/>
    </location>
</feature>
<evidence type="ECO:0000256" key="6">
    <source>
        <dbReference type="SAM" id="MobiDB-lite"/>
    </source>
</evidence>
<keyword evidence="9" id="KW-1185">Reference proteome</keyword>
<feature type="compositionally biased region" description="Acidic residues" evidence="6">
    <location>
        <begin position="177"/>
        <end position="188"/>
    </location>
</feature>
<dbReference type="Pfam" id="PF07738">
    <property type="entry name" value="Sad1_UNC"/>
    <property type="match status" value="2"/>
</dbReference>
<keyword evidence="3" id="KW-1133">Transmembrane helix</keyword>
<evidence type="ECO:0000256" key="3">
    <source>
        <dbReference type="ARBA" id="ARBA00022989"/>
    </source>
</evidence>
<feature type="compositionally biased region" description="Polar residues" evidence="6">
    <location>
        <begin position="465"/>
        <end position="479"/>
    </location>
</feature>
<feature type="compositionally biased region" description="Polar residues" evidence="6">
    <location>
        <begin position="437"/>
        <end position="450"/>
    </location>
</feature>
<evidence type="ECO:0000259" key="7">
    <source>
        <dbReference type="PROSITE" id="PS51469"/>
    </source>
</evidence>
<dbReference type="GO" id="GO:0034993">
    <property type="term" value="C:meiotic nuclear membrane microtubule tethering complex"/>
    <property type="evidence" value="ECO:0007669"/>
    <property type="project" value="TreeGrafter"/>
</dbReference>
<feature type="coiled-coil region" evidence="5">
    <location>
        <begin position="709"/>
        <end position="736"/>
    </location>
</feature>
<evidence type="ECO:0000256" key="1">
    <source>
        <dbReference type="ARBA" id="ARBA00004370"/>
    </source>
</evidence>
<evidence type="ECO:0000256" key="4">
    <source>
        <dbReference type="ARBA" id="ARBA00023136"/>
    </source>
</evidence>
<dbReference type="InterPro" id="IPR012919">
    <property type="entry name" value="SUN_dom"/>
</dbReference>
<dbReference type="AlphaFoldDB" id="A0A2S5B6S5"/>
<feature type="compositionally biased region" description="Low complexity" evidence="6">
    <location>
        <begin position="189"/>
        <end position="200"/>
    </location>
</feature>
<dbReference type="PANTHER" id="PTHR12911:SF8">
    <property type="entry name" value="KLAROID PROTEIN-RELATED"/>
    <property type="match status" value="1"/>
</dbReference>
<keyword evidence="5" id="KW-0175">Coiled coil</keyword>
<dbReference type="PANTHER" id="PTHR12911">
    <property type="entry name" value="SAD1/UNC-84-LIKE PROTEIN-RELATED"/>
    <property type="match status" value="1"/>
</dbReference>
<feature type="compositionally biased region" description="Polar residues" evidence="6">
    <location>
        <begin position="39"/>
        <end position="52"/>
    </location>
</feature>
<comment type="subcellular location">
    <subcellularLocation>
        <location evidence="1">Membrane</location>
    </subcellularLocation>
</comment>
<feature type="compositionally biased region" description="Acidic residues" evidence="6">
    <location>
        <begin position="143"/>
        <end position="166"/>
    </location>
</feature>
<proteinExistence type="predicted"/>
<sequence>MSRPPNSRASLGRAPSAEPDNRRASIHSLNLSYAYGAPATSTARRQSSQGPDQDSRAGMSANGSAQQSVPSLGESGRAAEPAAVRYARLAQRKKDTGGNAYPPPPPVPSYSAYQNTSVNIANAFKAATSGLGGVVTGGRQEDSAADAGDDDEEADQEENAFTEEEPGQGGAKHQDLGEEDDEDDEEQDLGQPHGKAPSSAARKRKKHGSRGPAQGDQAELSSSSDDSGREGTQHQSKRTKVYEDANDHVGKLRWFSPGSGTAKQMIDPALALYTDDPAAINKPRRRSQKSADPTYRPLADPNYRAGQTTTSDSEGDSPKRRRSKGKGRTSTAGRSVAQEAIPRGIRDGEIWYGKKRKARRSSRPASAAGEGVSGEPEGENGAGTSERRHTDDMGGMGPSGHDYTAGQDDDDEEGDATPPGATYFLRLKSPPPPSSSRGPTLQSNIGASTSRAAVDPAFAAFDRSLGQTGQDSNSLTASFDDSVLRGSSYDYSEEERIVQALEAQKRRRIDSQLEARQQQPTPQQPARKTHAPTPQTAGTTATPIISNGGYPATPNAAPVSPVTALRRRRLPGPPSMLGAGTPLAGAEDRDELDRAEKMGGELGRKLGNVLRPLVQLAGTLWQRIHDPLLNWPRILRAAALAALVMSLLVAALKYRDAIPLPGRDVISGTTYVPPSVVPDSLEGVISRLADLESAVGRLSSASGTDRQLAASDRKAAKELQNLFRELENNLHEEQARSRGVLTSLDEASAHRAKENGQAIDIVKAQVAAITTQVQQASNVQRADAEQLRSLQGEVGDMTSRLAALQSQVNKVTRDVRDASSTDRITKVALAAIGKKLPGKVAVWMDESGRLDIDPAFWRVLKDAFIDKKAVEKTVDAKFASLDGAKRHSLFGSTSKEVKVSDATPAVPSWDAFLAENEAALRAWISSDLSDRSETGAFVSRRTFLDLLDRKIQTLRRDFEATVHDNFEQMGRELLAKVAKQDDMRRKDAGRGVHLNPLLRTGQAGDGETLTIKGSDGQNVTQVIASLVDSALLRYSKDVLARPDYALYTSGGRVLRSLTSKSYEPYRLGKVRSTVAWITGAAVPQSRPPVTALHPDTSPGSCWPFAGPHGQLGIQLSRRVVPTDITLEHISPDVALDGDVSSAPKDFEVWGIVDDSAQVARVATYRQEQLQAKRAARAAGTAIEDDLSAPASVPESAKHILLASGAYDPSAASPVQTFPVTAAARQLAIPIQVVVVKILNNHGESAYTCLYRVRVSGSTPAQLEAGASA</sequence>
<name>A0A2S5B6S5_9BASI</name>
<evidence type="ECO:0000313" key="9">
    <source>
        <dbReference type="Proteomes" id="UP000237144"/>
    </source>
</evidence>
<dbReference type="STRING" id="741276.A0A2S5B6S5"/>
<dbReference type="InterPro" id="IPR045119">
    <property type="entry name" value="SUN1-5"/>
</dbReference>
<reference evidence="8 9" key="1">
    <citation type="journal article" date="2018" name="Front. Microbiol.">
        <title>Prospects for Fungal Bioremediation of Acidic Radioactive Waste Sites: Characterization and Genome Sequence of Rhodotorula taiwanensis MD1149.</title>
        <authorList>
            <person name="Tkavc R."/>
            <person name="Matrosova V.Y."/>
            <person name="Grichenko O.E."/>
            <person name="Gostincar C."/>
            <person name="Volpe R.P."/>
            <person name="Klimenkova P."/>
            <person name="Gaidamakova E.K."/>
            <person name="Zhou C.E."/>
            <person name="Stewart B.J."/>
            <person name="Lyman M.G."/>
            <person name="Malfatti S.A."/>
            <person name="Rubinfeld B."/>
            <person name="Courtot M."/>
            <person name="Singh J."/>
            <person name="Dalgard C.L."/>
            <person name="Hamilton T."/>
            <person name="Frey K.G."/>
            <person name="Gunde-Cimerman N."/>
            <person name="Dugan L."/>
            <person name="Daly M.J."/>
        </authorList>
    </citation>
    <scope>NUCLEOTIDE SEQUENCE [LARGE SCALE GENOMIC DNA]</scope>
    <source>
        <strain evidence="8 9">MD1149</strain>
    </source>
</reference>
<feature type="compositionally biased region" description="Low complexity" evidence="6">
    <location>
        <begin position="517"/>
        <end position="543"/>
    </location>
</feature>
<protein>
    <recommendedName>
        <fullName evidence="7">SUN domain-containing protein</fullName>
    </recommendedName>
</protein>
<comment type="caution">
    <text evidence="8">The sequence shown here is derived from an EMBL/GenBank/DDBJ whole genome shotgun (WGS) entry which is preliminary data.</text>
</comment>
<dbReference type="Proteomes" id="UP000237144">
    <property type="component" value="Unassembled WGS sequence"/>
</dbReference>
<keyword evidence="4" id="KW-0472">Membrane</keyword>
<feature type="region of interest" description="Disordered" evidence="6">
    <location>
        <begin position="465"/>
        <end position="494"/>
    </location>
</feature>
<feature type="compositionally biased region" description="Basic and acidic residues" evidence="6">
    <location>
        <begin position="240"/>
        <end position="250"/>
    </location>
</feature>
<feature type="domain" description="SUN" evidence="7">
    <location>
        <begin position="1050"/>
        <end position="1259"/>
    </location>
</feature>
<keyword evidence="2" id="KW-0812">Transmembrane</keyword>
<feature type="region of interest" description="Disordered" evidence="6">
    <location>
        <begin position="512"/>
        <end position="543"/>
    </location>
</feature>
<accession>A0A2S5B6S5</accession>
<feature type="compositionally biased region" description="Polar residues" evidence="6">
    <location>
        <begin position="61"/>
        <end position="70"/>
    </location>
</feature>
<dbReference type="OrthoDB" id="342281at2759"/>
<evidence type="ECO:0000256" key="5">
    <source>
        <dbReference type="SAM" id="Coils"/>
    </source>
</evidence>
<organism evidence="8 9">
    <name type="scientific">Rhodotorula taiwanensis</name>
    <dbReference type="NCBI Taxonomy" id="741276"/>
    <lineage>
        <taxon>Eukaryota</taxon>
        <taxon>Fungi</taxon>
        <taxon>Dikarya</taxon>
        <taxon>Basidiomycota</taxon>
        <taxon>Pucciniomycotina</taxon>
        <taxon>Microbotryomycetes</taxon>
        <taxon>Sporidiobolales</taxon>
        <taxon>Sporidiobolaceae</taxon>
        <taxon>Rhodotorula</taxon>
    </lineage>
</organism>
<dbReference type="GO" id="GO:0043495">
    <property type="term" value="F:protein-membrane adaptor activity"/>
    <property type="evidence" value="ECO:0007669"/>
    <property type="project" value="TreeGrafter"/>
</dbReference>